<evidence type="ECO:0000259" key="1">
    <source>
        <dbReference type="Pfam" id="PF07859"/>
    </source>
</evidence>
<comment type="caution">
    <text evidence="2">The sequence shown here is derived from an EMBL/GenBank/DDBJ whole genome shotgun (WGS) entry which is preliminary data.</text>
</comment>
<name>A0A0P7BAP7_9HYPO</name>
<dbReference type="SUPFAM" id="SSF53474">
    <property type="entry name" value="alpha/beta-Hydrolases"/>
    <property type="match status" value="1"/>
</dbReference>
<dbReference type="InterPro" id="IPR029058">
    <property type="entry name" value="AB_hydrolase_fold"/>
</dbReference>
<proteinExistence type="predicted"/>
<dbReference type="InterPro" id="IPR013094">
    <property type="entry name" value="AB_hydrolase_3"/>
</dbReference>
<dbReference type="Pfam" id="PF07859">
    <property type="entry name" value="Abhydrolase_3"/>
    <property type="match status" value="1"/>
</dbReference>
<evidence type="ECO:0000313" key="2">
    <source>
        <dbReference type="EMBL" id="KPM37845.1"/>
    </source>
</evidence>
<dbReference type="STRING" id="78410.A0A0P7BAP7"/>
<feature type="domain" description="Alpha/beta hydrolase fold-3" evidence="1">
    <location>
        <begin position="4"/>
        <end position="51"/>
    </location>
</feature>
<organism evidence="2 3">
    <name type="scientific">Neonectria ditissima</name>
    <dbReference type="NCBI Taxonomy" id="78410"/>
    <lineage>
        <taxon>Eukaryota</taxon>
        <taxon>Fungi</taxon>
        <taxon>Dikarya</taxon>
        <taxon>Ascomycota</taxon>
        <taxon>Pezizomycotina</taxon>
        <taxon>Sordariomycetes</taxon>
        <taxon>Hypocreomycetidae</taxon>
        <taxon>Hypocreales</taxon>
        <taxon>Nectriaceae</taxon>
        <taxon>Neonectria</taxon>
    </lineage>
</organism>
<dbReference type="EMBL" id="LKCW01000151">
    <property type="protein sequence ID" value="KPM37845.1"/>
    <property type="molecule type" value="Genomic_DNA"/>
</dbReference>
<keyword evidence="3" id="KW-1185">Reference proteome</keyword>
<dbReference type="Gene3D" id="3.40.50.1820">
    <property type="entry name" value="alpha/beta hydrolase"/>
    <property type="match status" value="1"/>
</dbReference>
<dbReference type="AlphaFoldDB" id="A0A0P7BAP7"/>
<gene>
    <name evidence="2" type="ORF">AK830_g8718</name>
</gene>
<evidence type="ECO:0000313" key="3">
    <source>
        <dbReference type="Proteomes" id="UP000050424"/>
    </source>
</evidence>
<dbReference type="GO" id="GO:0016787">
    <property type="term" value="F:hydrolase activity"/>
    <property type="evidence" value="ECO:0007669"/>
    <property type="project" value="InterPro"/>
</dbReference>
<dbReference type="Proteomes" id="UP000050424">
    <property type="component" value="Unassembled WGS sequence"/>
</dbReference>
<accession>A0A0P7BAP7</accession>
<reference evidence="2 3" key="1">
    <citation type="submission" date="2015-09" db="EMBL/GenBank/DDBJ databases">
        <title>Draft genome of a European isolate of the apple canker pathogen Neonectria ditissima.</title>
        <authorList>
            <person name="Gomez-Cortecero A."/>
            <person name="Harrison R.J."/>
            <person name="Armitage A.D."/>
        </authorList>
    </citation>
    <scope>NUCLEOTIDE SEQUENCE [LARGE SCALE GENOMIC DNA]</scope>
    <source>
        <strain evidence="2 3">R09/05</strain>
    </source>
</reference>
<dbReference type="OrthoDB" id="5354320at2759"/>
<protein>
    <recommendedName>
        <fullName evidence="1">Alpha/beta hydrolase fold-3 domain-containing protein</fullName>
    </recommendedName>
</protein>
<sequence length="130" mass="14185">MAGSWAGAPPVYVCAGWEILAYEARFLARKLRCDGVRVVFEEYEAMPHCFALLLGGIPSTRRCYDGWAGFVRAVVEDPGGVVSSAVSIKARTLEEEVLCFEDLCDATDDEVRERVLLKAGEVPALSTAKL</sequence>